<comment type="caution">
    <text evidence="2">The sequence shown here is derived from an EMBL/GenBank/DDBJ whole genome shotgun (WGS) entry which is preliminary data.</text>
</comment>
<evidence type="ECO:0000313" key="2">
    <source>
        <dbReference type="EMBL" id="KAK1619826.1"/>
    </source>
</evidence>
<feature type="compositionally biased region" description="Low complexity" evidence="1">
    <location>
        <begin position="84"/>
        <end position="94"/>
    </location>
</feature>
<dbReference type="AlphaFoldDB" id="A0AAD8RFN4"/>
<keyword evidence="3" id="KW-1185">Reference proteome</keyword>
<organism evidence="2 3">
    <name type="scientific">Lolium multiflorum</name>
    <name type="common">Italian ryegrass</name>
    <name type="synonym">Lolium perenne subsp. multiflorum</name>
    <dbReference type="NCBI Taxonomy" id="4521"/>
    <lineage>
        <taxon>Eukaryota</taxon>
        <taxon>Viridiplantae</taxon>
        <taxon>Streptophyta</taxon>
        <taxon>Embryophyta</taxon>
        <taxon>Tracheophyta</taxon>
        <taxon>Spermatophyta</taxon>
        <taxon>Magnoliopsida</taxon>
        <taxon>Liliopsida</taxon>
        <taxon>Poales</taxon>
        <taxon>Poaceae</taxon>
        <taxon>BOP clade</taxon>
        <taxon>Pooideae</taxon>
        <taxon>Poodae</taxon>
        <taxon>Poeae</taxon>
        <taxon>Poeae Chloroplast Group 2 (Poeae type)</taxon>
        <taxon>Loliodinae</taxon>
        <taxon>Loliinae</taxon>
        <taxon>Lolium</taxon>
    </lineage>
</organism>
<reference evidence="2" key="1">
    <citation type="submission" date="2023-07" db="EMBL/GenBank/DDBJ databases">
        <title>A chromosome-level genome assembly of Lolium multiflorum.</title>
        <authorList>
            <person name="Chen Y."/>
            <person name="Copetti D."/>
            <person name="Kolliker R."/>
            <person name="Studer B."/>
        </authorList>
    </citation>
    <scope>NUCLEOTIDE SEQUENCE</scope>
    <source>
        <strain evidence="2">02402/16</strain>
        <tissue evidence="2">Leaf</tissue>
    </source>
</reference>
<evidence type="ECO:0000313" key="3">
    <source>
        <dbReference type="Proteomes" id="UP001231189"/>
    </source>
</evidence>
<dbReference type="CDD" id="cd00303">
    <property type="entry name" value="retropepsin_like"/>
    <property type="match status" value="1"/>
</dbReference>
<protein>
    <submittedName>
        <fullName evidence="2">Uncharacterized protein</fullName>
    </submittedName>
</protein>
<sequence length="268" mass="30966">MIGGTAIEQLGNRGNYKPRPQRTPELPFAEQINAPCYLHSYIDSKDNKTKSSHLLRDIRQFIDMEKFIQQKQQQPPPPPPPPQHQVQQAQPHQPNETFPSPRGQMSMIHRTGVSRREMKKLTREIKKVSWRTSLIEAQIGGFKMSKVFMDGGSGLNLIFVDTIKSMGITMRMLEETDTCFHGILPTSPAYSLGKVYLNVVFGEPDNFRKEKIEFEVVNWESQYHAILGRPAYAKFIAVPHYAYLKLKNAWEQRDKHHSLWKFFTLGQL</sequence>
<feature type="region of interest" description="Disordered" evidence="1">
    <location>
        <begin position="1"/>
        <end position="23"/>
    </location>
</feature>
<feature type="compositionally biased region" description="Pro residues" evidence="1">
    <location>
        <begin position="74"/>
        <end position="83"/>
    </location>
</feature>
<accession>A0AAD8RFN4</accession>
<name>A0AAD8RFN4_LOLMU</name>
<dbReference type="EMBL" id="JAUUTY010000006">
    <property type="protein sequence ID" value="KAK1619826.1"/>
    <property type="molecule type" value="Genomic_DNA"/>
</dbReference>
<feature type="region of interest" description="Disordered" evidence="1">
    <location>
        <begin position="69"/>
        <end position="116"/>
    </location>
</feature>
<evidence type="ECO:0000256" key="1">
    <source>
        <dbReference type="SAM" id="MobiDB-lite"/>
    </source>
</evidence>
<dbReference type="Proteomes" id="UP001231189">
    <property type="component" value="Unassembled WGS sequence"/>
</dbReference>
<proteinExistence type="predicted"/>
<gene>
    <name evidence="2" type="ORF">QYE76_025343</name>
</gene>